<dbReference type="InterPro" id="IPR052078">
    <property type="entry name" value="Trehalose_Metab_GTase"/>
</dbReference>
<feature type="domain" description="Glycosyl transferase family 1" evidence="7">
    <location>
        <begin position="221"/>
        <end position="394"/>
    </location>
</feature>
<proteinExistence type="inferred from homology"/>
<feature type="domain" description="Trehalose synthase N-terminal" evidence="8">
    <location>
        <begin position="43"/>
        <end position="190"/>
    </location>
</feature>
<evidence type="ECO:0000256" key="6">
    <source>
        <dbReference type="ARBA" id="ARBA00023277"/>
    </source>
</evidence>
<dbReference type="GO" id="GO:0016757">
    <property type="term" value="F:glycosyltransferase activity"/>
    <property type="evidence" value="ECO:0007669"/>
    <property type="project" value="UniProtKB-KW"/>
</dbReference>
<gene>
    <name evidence="9" type="ORF">UFOPK2683_00194</name>
    <name evidence="10" type="ORF">UFOPK3605_00788</name>
</gene>
<dbReference type="Gene3D" id="3.40.50.2000">
    <property type="entry name" value="Glycogen Phosphorylase B"/>
    <property type="match status" value="2"/>
</dbReference>
<dbReference type="EMBL" id="CAEZYK010000006">
    <property type="protein sequence ID" value="CAB4714510.1"/>
    <property type="molecule type" value="Genomic_DNA"/>
</dbReference>
<protein>
    <submittedName>
        <fullName evidence="10">Unannotated protein</fullName>
    </submittedName>
</protein>
<evidence type="ECO:0000256" key="1">
    <source>
        <dbReference type="ARBA" id="ARBA00009481"/>
    </source>
</evidence>
<keyword evidence="6" id="KW-0119">Carbohydrate metabolism</keyword>
<evidence type="ECO:0000256" key="2">
    <source>
        <dbReference type="ARBA" id="ARBA00011738"/>
    </source>
</evidence>
<evidence type="ECO:0000259" key="7">
    <source>
        <dbReference type="Pfam" id="PF00534"/>
    </source>
</evidence>
<dbReference type="SUPFAM" id="SSF53756">
    <property type="entry name" value="UDP-Glycosyltransferase/glycogen phosphorylase"/>
    <property type="match status" value="1"/>
</dbReference>
<dbReference type="Pfam" id="PF00534">
    <property type="entry name" value="Glycos_transf_1"/>
    <property type="match status" value="1"/>
</dbReference>
<evidence type="ECO:0000313" key="9">
    <source>
        <dbReference type="EMBL" id="CAB4714510.1"/>
    </source>
</evidence>
<keyword evidence="4" id="KW-0328">Glycosyltransferase</keyword>
<evidence type="ECO:0000256" key="3">
    <source>
        <dbReference type="ARBA" id="ARBA00022526"/>
    </source>
</evidence>
<dbReference type="InterPro" id="IPR049438">
    <property type="entry name" value="TreT_GT1"/>
</dbReference>
<dbReference type="AlphaFoldDB" id="A0A6J7GDL3"/>
<dbReference type="PANTHER" id="PTHR47779:SF1">
    <property type="entry name" value="SYNTHASE (CCG-9), PUTATIVE (AFU_ORTHOLOGUE AFUA_3G12100)-RELATED"/>
    <property type="match status" value="1"/>
</dbReference>
<dbReference type="EMBL" id="CAFBMM010000032">
    <property type="protein sequence ID" value="CAB4906307.1"/>
    <property type="molecule type" value="Genomic_DNA"/>
</dbReference>
<comment type="similarity">
    <text evidence="1">Belongs to the glycosyltransferase group 1 family. Glycosyltransferase 4 subfamily.</text>
</comment>
<evidence type="ECO:0000259" key="8">
    <source>
        <dbReference type="Pfam" id="PF21269"/>
    </source>
</evidence>
<dbReference type="Pfam" id="PF21269">
    <property type="entry name" value="TreT_GT1"/>
    <property type="match status" value="1"/>
</dbReference>
<accession>A0A6J7GDL3</accession>
<dbReference type="InterPro" id="IPR001296">
    <property type="entry name" value="Glyco_trans_1"/>
</dbReference>
<name>A0A6J7GDL3_9ZZZZ</name>
<evidence type="ECO:0000256" key="5">
    <source>
        <dbReference type="ARBA" id="ARBA00022679"/>
    </source>
</evidence>
<comment type="subunit">
    <text evidence="2">Homodimer.</text>
</comment>
<evidence type="ECO:0000256" key="4">
    <source>
        <dbReference type="ARBA" id="ARBA00022676"/>
    </source>
</evidence>
<sequence>MPVLERVPLLEKDLKDYAAVVGDEVIEEIRALAEPLQGARVLHLNATAYGGGVAELLATHVPLLRSVGVDAEWHVMQGSDEFFAITKQVHNGLQGADIAWTAAMQRVYLERVLDNSLAFEDEWDFVVVHDPQPAAILSFLHGSRLGVDPTKWIWRCHIDLTAANEKVWNFFRPFIEQYDASVWTMPEFVPDSLSTENIMYAPPCIDPLSVKNLDLALPFCEEILRQYGIDPARPIVCQVSRFDPWKDPIGVVDAYRIVREKIPDAQLVLAGSMATDDPESFQVWEEIEQARAGDHDIHLLSNLHQVGAVQINAFQRMASVMVQKSIREGFGLTVSEALWKGRPVVGGRAGGITLQIREGYDGFLVDSVEACAEKIIHLLGDPDGSAAMGEQGREHVRENFLSTRELRDWLSLFGQLKSGAAIASPSKSYGFAPEKK</sequence>
<keyword evidence="3" id="KW-0313">Glucose metabolism</keyword>
<dbReference type="PANTHER" id="PTHR47779">
    <property type="entry name" value="SYNTHASE (CCG-9), PUTATIVE (AFU_ORTHOLOGUE AFUA_3G12100)-RELATED"/>
    <property type="match status" value="1"/>
</dbReference>
<keyword evidence="5" id="KW-0808">Transferase</keyword>
<evidence type="ECO:0000313" key="10">
    <source>
        <dbReference type="EMBL" id="CAB4906307.1"/>
    </source>
</evidence>
<reference evidence="10" key="1">
    <citation type="submission" date="2020-05" db="EMBL/GenBank/DDBJ databases">
        <authorList>
            <person name="Chiriac C."/>
            <person name="Salcher M."/>
            <person name="Ghai R."/>
            <person name="Kavagutti S V."/>
        </authorList>
    </citation>
    <scope>NUCLEOTIDE SEQUENCE</scope>
</reference>
<dbReference type="GO" id="GO:0006006">
    <property type="term" value="P:glucose metabolic process"/>
    <property type="evidence" value="ECO:0007669"/>
    <property type="project" value="UniProtKB-KW"/>
</dbReference>
<organism evidence="10">
    <name type="scientific">freshwater metagenome</name>
    <dbReference type="NCBI Taxonomy" id="449393"/>
    <lineage>
        <taxon>unclassified sequences</taxon>
        <taxon>metagenomes</taxon>
        <taxon>ecological metagenomes</taxon>
    </lineage>
</organism>